<gene>
    <name evidence="2" type="ORF">AL504_31825</name>
</gene>
<proteinExistence type="predicted"/>
<reference evidence="3" key="1">
    <citation type="submission" date="2015-12" db="EMBL/GenBank/DDBJ databases">
        <title>FDA dAtabase for Regulatory Grade micrObial Sequences (FDA-ARGOS): Supporting development and validation of Infectious Disease Dx tests.</title>
        <authorList>
            <person name="Case J."/>
            <person name="Tallon L."/>
            <person name="Sadzewicz L."/>
            <person name="Sengamalay N."/>
            <person name="Ott S."/>
            <person name="Godinez A."/>
            <person name="Nagaraj S."/>
            <person name="Nadendla S."/>
            <person name="Sichtig H."/>
        </authorList>
    </citation>
    <scope>NUCLEOTIDE SEQUENCE [LARGE SCALE GENOMIC DNA]</scope>
    <source>
        <strain evidence="3">FDAARGOS_147</strain>
    </source>
</reference>
<accession>A0A2L0PU48</accession>
<dbReference type="GO" id="GO:0016887">
    <property type="term" value="F:ATP hydrolysis activity"/>
    <property type="evidence" value="ECO:0007669"/>
    <property type="project" value="InterPro"/>
</dbReference>
<sequence>MRPLLSISATNFRSLKSVEVELRDLSVLVGPNGAGKTNLLRVIQFLGDTSRFDLAPAIEHHGGFEGLMHRGVVAGKTSYARRIQISMKAVVTEHASLTAPDVYKLRFWQSEVLLARRDSKPQPATLTRRSEEIQFKRTKGRGRRITVQGNAVAVTDLGKAAKAERKLTMSQESSALSTLRRLSPDDGANQVKAIASLFETFRVFEVDVNAARRPSLDESATQLNSDASNLSAFIAHLASDYPETFKHVVEDLKRISPSISALHVERRLVGTESGTAVYFEEYGLPGKTYLADASFGTIRALALLAMLHDPHPPSITCVEEIDHGLHPHALDVIVERMRSAAVRTQLLVATHSPALVNRLKSDEIIVCERDVEHGCSIIPAIDSDDIADMVNESNLLPGELWFSGALGGGLNI</sequence>
<dbReference type="PANTHER" id="PTHR40396">
    <property type="entry name" value="ATPASE-LIKE PROTEIN"/>
    <property type="match status" value="1"/>
</dbReference>
<dbReference type="InterPro" id="IPR027417">
    <property type="entry name" value="P-loop_NTPase"/>
</dbReference>
<name>A0A2L0PU48_ALCXX</name>
<dbReference type="SUPFAM" id="SSF52540">
    <property type="entry name" value="P-loop containing nucleoside triphosphate hydrolases"/>
    <property type="match status" value="1"/>
</dbReference>
<dbReference type="PIRSF" id="PIRSF029347">
    <property type="entry name" value="RecF"/>
    <property type="match status" value="1"/>
</dbReference>
<dbReference type="Pfam" id="PF13304">
    <property type="entry name" value="AAA_21"/>
    <property type="match status" value="1"/>
</dbReference>
<feature type="domain" description="ATPase AAA-type core" evidence="1">
    <location>
        <begin position="25"/>
        <end position="357"/>
    </location>
</feature>
<evidence type="ECO:0000313" key="3">
    <source>
        <dbReference type="Proteomes" id="UP000060602"/>
    </source>
</evidence>
<dbReference type="EMBL" id="CP014060">
    <property type="protein sequence ID" value="AUZ18230.1"/>
    <property type="molecule type" value="Genomic_DNA"/>
</dbReference>
<protein>
    <submittedName>
        <fullName evidence="2">ATPase</fullName>
    </submittedName>
</protein>
<organism evidence="2 3">
    <name type="scientific">Alcaligenes xylosoxydans xylosoxydans</name>
    <name type="common">Achromobacter xylosoxidans</name>
    <dbReference type="NCBI Taxonomy" id="85698"/>
    <lineage>
        <taxon>Bacteria</taxon>
        <taxon>Pseudomonadati</taxon>
        <taxon>Pseudomonadota</taxon>
        <taxon>Betaproteobacteria</taxon>
        <taxon>Burkholderiales</taxon>
        <taxon>Alcaligenaceae</taxon>
        <taxon>Achromobacter</taxon>
    </lineage>
</organism>
<dbReference type="PANTHER" id="PTHR40396:SF1">
    <property type="entry name" value="ATPASE AAA-TYPE CORE DOMAIN-CONTAINING PROTEIN"/>
    <property type="match status" value="1"/>
</dbReference>
<dbReference type="GO" id="GO:0005524">
    <property type="term" value="F:ATP binding"/>
    <property type="evidence" value="ECO:0007669"/>
    <property type="project" value="InterPro"/>
</dbReference>
<dbReference type="Gene3D" id="3.40.50.300">
    <property type="entry name" value="P-loop containing nucleotide triphosphate hydrolases"/>
    <property type="match status" value="2"/>
</dbReference>
<evidence type="ECO:0000259" key="1">
    <source>
        <dbReference type="Pfam" id="PF13304"/>
    </source>
</evidence>
<dbReference type="InterPro" id="IPR014555">
    <property type="entry name" value="RecF-like"/>
</dbReference>
<dbReference type="Proteomes" id="UP000060602">
    <property type="component" value="Chromosome"/>
</dbReference>
<dbReference type="RefSeq" id="WP_081105214.1">
    <property type="nucleotide sequence ID" value="NZ_CP014060.2"/>
</dbReference>
<evidence type="ECO:0000313" key="2">
    <source>
        <dbReference type="EMBL" id="AUZ18230.1"/>
    </source>
</evidence>
<dbReference type="AlphaFoldDB" id="A0A2L0PU48"/>
<dbReference type="InterPro" id="IPR003959">
    <property type="entry name" value="ATPase_AAA_core"/>
</dbReference>